<dbReference type="HOGENOM" id="CLU_050006_5_0_9"/>
<dbReference type="PANTHER" id="PTHR12110">
    <property type="entry name" value="HYDROXYPYRUVATE ISOMERASE"/>
    <property type="match status" value="1"/>
</dbReference>
<dbReference type="STRING" id="1042163.BRLA_c023150"/>
<organism evidence="2 3">
    <name type="scientific">Brevibacillus laterosporus LMG 15441</name>
    <dbReference type="NCBI Taxonomy" id="1042163"/>
    <lineage>
        <taxon>Bacteria</taxon>
        <taxon>Bacillati</taxon>
        <taxon>Bacillota</taxon>
        <taxon>Bacilli</taxon>
        <taxon>Bacillales</taxon>
        <taxon>Paenibacillaceae</taxon>
        <taxon>Brevibacillus</taxon>
    </lineage>
</organism>
<dbReference type="Proteomes" id="UP000005850">
    <property type="component" value="Chromosome"/>
</dbReference>
<accession>A0A075R585</accession>
<name>A0A075R585_BRELA</name>
<evidence type="ECO:0000313" key="3">
    <source>
        <dbReference type="Proteomes" id="UP000005850"/>
    </source>
</evidence>
<evidence type="ECO:0000259" key="1">
    <source>
        <dbReference type="Pfam" id="PF01261"/>
    </source>
</evidence>
<keyword evidence="3" id="KW-1185">Reference proteome</keyword>
<dbReference type="RefSeq" id="WP_003337532.1">
    <property type="nucleotide sequence ID" value="NZ_CP007806.1"/>
</dbReference>
<dbReference type="AlphaFoldDB" id="A0A075R585"/>
<reference evidence="2 3" key="1">
    <citation type="journal article" date="2011" name="J. Bacteriol.">
        <title>Genome sequence of Brevibacillus laterosporus LMG 15441, a pathogen of invertebrates.</title>
        <authorList>
            <person name="Djukic M."/>
            <person name="Poehlein A."/>
            <person name="Thurmer A."/>
            <person name="Daniel R."/>
        </authorList>
    </citation>
    <scope>NUCLEOTIDE SEQUENCE [LARGE SCALE GENOMIC DNA]</scope>
    <source>
        <strain evidence="2 3">LMG 15441</strain>
    </source>
</reference>
<dbReference type="EMBL" id="CP007806">
    <property type="protein sequence ID" value="AIG26636.1"/>
    <property type="molecule type" value="Genomic_DNA"/>
</dbReference>
<keyword evidence="2" id="KW-0413">Isomerase</keyword>
<dbReference type="eggNOG" id="COG1082">
    <property type="taxonomic scope" value="Bacteria"/>
</dbReference>
<dbReference type="InterPro" id="IPR036237">
    <property type="entry name" value="Xyl_isomerase-like_sf"/>
</dbReference>
<dbReference type="SUPFAM" id="SSF51658">
    <property type="entry name" value="Xylose isomerase-like"/>
    <property type="match status" value="1"/>
</dbReference>
<dbReference type="Gene3D" id="3.20.20.150">
    <property type="entry name" value="Divalent-metal-dependent TIM barrel enzymes"/>
    <property type="match status" value="1"/>
</dbReference>
<dbReference type="InterPro" id="IPR050312">
    <property type="entry name" value="IolE/XylAMocC-like"/>
</dbReference>
<feature type="domain" description="Xylose isomerase-like TIM barrel" evidence="1">
    <location>
        <begin position="19"/>
        <end position="271"/>
    </location>
</feature>
<dbReference type="KEGG" id="blr:BRLA_c023150"/>
<dbReference type="EC" id="5.3.99.-" evidence="2"/>
<dbReference type="GO" id="GO:0016853">
    <property type="term" value="F:isomerase activity"/>
    <property type="evidence" value="ECO:0007669"/>
    <property type="project" value="UniProtKB-KW"/>
</dbReference>
<proteinExistence type="predicted"/>
<sequence length="276" mass="31228">MKLAYSSNGFKRYDLLKTIDLLAEIGYEGIEILLDIPHAFPPEVTNEKLEMIKDRLKRRNMTISNLNAFMLYGIKDNWHPSFVEADEVERRQRIEHTHNCIDLAQKLGAKTLSTEPGGPLINVGREWANKVFISAMEELADHAEKSGVTILVEPEPDLLIETSDQFIEFKKAVPSQAIGLNFDIGHFFCVGEDPATLVHKLLPYTKHYHLEDIAGDRVHEHLIPGHGAIPILEVLQSIKKTGYDGFVTIELYPYESQAIQAAKESYDYVKSILNSL</sequence>
<protein>
    <submittedName>
        <fullName evidence="2">Inosose isomerase</fullName>
        <ecNumber evidence="2">5.3.99.-</ecNumber>
    </submittedName>
</protein>
<dbReference type="InterPro" id="IPR013022">
    <property type="entry name" value="Xyl_isomerase-like_TIM-brl"/>
</dbReference>
<gene>
    <name evidence="2" type="ORF">BRLA_c023150</name>
</gene>
<evidence type="ECO:0000313" key="2">
    <source>
        <dbReference type="EMBL" id="AIG26636.1"/>
    </source>
</evidence>
<dbReference type="PANTHER" id="PTHR12110:SF21">
    <property type="entry name" value="XYLOSE ISOMERASE-LIKE TIM BARREL DOMAIN-CONTAINING PROTEIN"/>
    <property type="match status" value="1"/>
</dbReference>
<dbReference type="Pfam" id="PF01261">
    <property type="entry name" value="AP_endonuc_2"/>
    <property type="match status" value="1"/>
</dbReference>